<sequence>MVAVPSDLQVFVKWKEQTVFAGEDVECTITFKNVAEIAEEKSNNPSHQQQHQRRVSRPLTALNGTNNDGYFAAKSSPTFFFNGSRRSVTSSPRRPTLGNGRNPTRGIPKESALSPRLEAEKTGRTISTSPSNASHLRSPRTRTPSFPTDFKFPPSPDPAAETDGNTNGTPAGTNDGPASRQLSKQPPSLTQQAHLAPATRILSNSSVSGSLWGSKPILDLGVCSSKILETSQLSSYASP</sequence>
<evidence type="ECO:0000313" key="3">
    <source>
        <dbReference type="Proteomes" id="UP000001745"/>
    </source>
</evidence>
<proteinExistence type="predicted"/>
<dbReference type="HOGENOM" id="CLU_1161814_0_0_1"/>
<dbReference type="PhylomeDB" id="B8MAF8"/>
<feature type="compositionally biased region" description="Polar residues" evidence="1">
    <location>
        <begin position="180"/>
        <end position="193"/>
    </location>
</feature>
<protein>
    <submittedName>
        <fullName evidence="2">Uncharacterized protein</fullName>
    </submittedName>
</protein>
<dbReference type="RefSeq" id="XP_002482652.1">
    <property type="nucleotide sequence ID" value="XM_002482607.1"/>
</dbReference>
<dbReference type="STRING" id="441959.B8MAF8"/>
<dbReference type="AlphaFoldDB" id="B8MAF8"/>
<gene>
    <name evidence="2" type="ORF">TSTA_123880</name>
</gene>
<reference evidence="3" key="1">
    <citation type="journal article" date="2015" name="Genome Announc.">
        <title>Genome sequence of the AIDS-associated pathogen Penicillium marneffei (ATCC18224) and its near taxonomic relative Talaromyces stipitatus (ATCC10500).</title>
        <authorList>
            <person name="Nierman W.C."/>
            <person name="Fedorova-Abrams N.D."/>
            <person name="Andrianopoulos A."/>
        </authorList>
    </citation>
    <scope>NUCLEOTIDE SEQUENCE [LARGE SCALE GENOMIC DNA]</scope>
    <source>
        <strain evidence="3">ATCC 10500 / CBS 375.48 / QM 6759 / NRRL 1006</strain>
    </source>
</reference>
<organism evidence="2 3">
    <name type="scientific">Talaromyces stipitatus (strain ATCC 10500 / CBS 375.48 / QM 6759 / NRRL 1006)</name>
    <name type="common">Penicillium stipitatum</name>
    <dbReference type="NCBI Taxonomy" id="441959"/>
    <lineage>
        <taxon>Eukaryota</taxon>
        <taxon>Fungi</taxon>
        <taxon>Dikarya</taxon>
        <taxon>Ascomycota</taxon>
        <taxon>Pezizomycotina</taxon>
        <taxon>Eurotiomycetes</taxon>
        <taxon>Eurotiomycetidae</taxon>
        <taxon>Eurotiales</taxon>
        <taxon>Trichocomaceae</taxon>
        <taxon>Talaromyces</taxon>
        <taxon>Talaromyces sect. Talaromyces</taxon>
    </lineage>
</organism>
<evidence type="ECO:0000313" key="2">
    <source>
        <dbReference type="EMBL" id="EED18660.1"/>
    </source>
</evidence>
<feature type="compositionally biased region" description="Low complexity" evidence="1">
    <location>
        <begin position="84"/>
        <end position="96"/>
    </location>
</feature>
<name>B8MAF8_TALSN</name>
<feature type="compositionally biased region" description="Polar residues" evidence="1">
    <location>
        <begin position="163"/>
        <end position="172"/>
    </location>
</feature>
<dbReference type="InParanoid" id="B8MAF8"/>
<evidence type="ECO:0000256" key="1">
    <source>
        <dbReference type="SAM" id="MobiDB-lite"/>
    </source>
</evidence>
<keyword evidence="3" id="KW-1185">Reference proteome</keyword>
<feature type="region of interest" description="Disordered" evidence="1">
    <location>
        <begin position="40"/>
        <end position="68"/>
    </location>
</feature>
<dbReference type="EMBL" id="EQ962655">
    <property type="protein sequence ID" value="EED18660.1"/>
    <property type="molecule type" value="Genomic_DNA"/>
</dbReference>
<dbReference type="Proteomes" id="UP000001745">
    <property type="component" value="Unassembled WGS sequence"/>
</dbReference>
<dbReference type="GeneID" id="8098340"/>
<dbReference type="OrthoDB" id="1918at2759"/>
<accession>B8MAF8</accession>
<feature type="region of interest" description="Disordered" evidence="1">
    <location>
        <begin position="81"/>
        <end position="197"/>
    </location>
</feature>
<dbReference type="VEuPathDB" id="FungiDB:TSTA_123880"/>
<feature type="compositionally biased region" description="Polar residues" evidence="1">
    <location>
        <begin position="124"/>
        <end position="146"/>
    </location>
</feature>